<dbReference type="EMBL" id="MT141477">
    <property type="protein sequence ID" value="QJA62653.1"/>
    <property type="molecule type" value="Genomic_DNA"/>
</dbReference>
<evidence type="ECO:0000313" key="2">
    <source>
        <dbReference type="EMBL" id="QJA82801.1"/>
    </source>
</evidence>
<name>A0A6M3KMF7_9ZZZZ</name>
<evidence type="ECO:0000313" key="1">
    <source>
        <dbReference type="EMBL" id="QJA62653.1"/>
    </source>
</evidence>
<accession>A0A6M3KMF7</accession>
<organism evidence="2">
    <name type="scientific">viral metagenome</name>
    <dbReference type="NCBI Taxonomy" id="1070528"/>
    <lineage>
        <taxon>unclassified sequences</taxon>
        <taxon>metagenomes</taxon>
        <taxon>organismal metagenomes</taxon>
    </lineage>
</organism>
<sequence>MPAEKNALQNYRTEKTVVKLAACTLEPYETNVLADSAAGAFLITMPPVAECIGKIFAIRMVDATAAVTITDHSDSVDWNNAGGVITLNALHDRALLYSDGACWWTLQDLFT</sequence>
<proteinExistence type="predicted"/>
<reference evidence="2" key="1">
    <citation type="submission" date="2020-03" db="EMBL/GenBank/DDBJ databases">
        <title>The deep terrestrial virosphere.</title>
        <authorList>
            <person name="Holmfeldt K."/>
            <person name="Nilsson E."/>
            <person name="Simone D."/>
            <person name="Lopez-Fernandez M."/>
            <person name="Wu X."/>
            <person name="de Brujin I."/>
            <person name="Lundin D."/>
            <person name="Andersson A."/>
            <person name="Bertilsson S."/>
            <person name="Dopson M."/>
        </authorList>
    </citation>
    <scope>NUCLEOTIDE SEQUENCE</scope>
    <source>
        <strain evidence="2">MM415A00370</strain>
        <strain evidence="1">MM415B00745</strain>
    </source>
</reference>
<gene>
    <name evidence="2" type="ORF">MM415A00370_0018</name>
    <name evidence="1" type="ORF">MM415B00745_0020</name>
</gene>
<protein>
    <submittedName>
        <fullName evidence="2">Uncharacterized protein</fullName>
    </submittedName>
</protein>
<dbReference type="EMBL" id="MT142496">
    <property type="protein sequence ID" value="QJA82801.1"/>
    <property type="molecule type" value="Genomic_DNA"/>
</dbReference>
<dbReference type="AlphaFoldDB" id="A0A6M3KMF7"/>